<evidence type="ECO:0000256" key="4">
    <source>
        <dbReference type="ARBA" id="ARBA00022692"/>
    </source>
</evidence>
<evidence type="ECO:0000256" key="13">
    <source>
        <dbReference type="SAM" id="Phobius"/>
    </source>
</evidence>
<evidence type="ECO:0000256" key="10">
    <source>
        <dbReference type="ARBA" id="ARBA00023136"/>
    </source>
</evidence>
<evidence type="ECO:0000256" key="7">
    <source>
        <dbReference type="ARBA" id="ARBA00023002"/>
    </source>
</evidence>
<keyword evidence="3 11" id="KW-0349">Heme</keyword>
<dbReference type="PROSITE" id="PS00086">
    <property type="entry name" value="CYTOCHROME_P450"/>
    <property type="match status" value="1"/>
</dbReference>
<name>A0A427ATX0_ENSVE</name>
<dbReference type="PRINTS" id="PR00463">
    <property type="entry name" value="EP450I"/>
</dbReference>
<gene>
    <name evidence="14" type="ORF">B296_00017393</name>
</gene>
<reference evidence="14 15" key="1">
    <citation type="journal article" date="2014" name="Agronomy (Basel)">
        <title>A Draft Genome Sequence for Ensete ventricosum, the Drought-Tolerant Tree Against Hunger.</title>
        <authorList>
            <person name="Harrison J."/>
            <person name="Moore K.A."/>
            <person name="Paszkiewicz K."/>
            <person name="Jones T."/>
            <person name="Grant M."/>
            <person name="Ambacheew D."/>
            <person name="Muzemil S."/>
            <person name="Studholme D.J."/>
        </authorList>
    </citation>
    <scope>NUCLEOTIDE SEQUENCE [LARGE SCALE GENOMIC DNA]</scope>
</reference>
<accession>A0A427ATX0</accession>
<evidence type="ECO:0000256" key="12">
    <source>
        <dbReference type="RuleBase" id="RU000461"/>
    </source>
</evidence>
<dbReference type="AlphaFoldDB" id="A0A427ATX0"/>
<keyword evidence="4 13" id="KW-0812">Transmembrane</keyword>
<evidence type="ECO:0000256" key="2">
    <source>
        <dbReference type="ARBA" id="ARBA00010617"/>
    </source>
</evidence>
<evidence type="ECO:0000256" key="1">
    <source>
        <dbReference type="ARBA" id="ARBA00004370"/>
    </source>
</evidence>
<keyword evidence="10 13" id="KW-0472">Membrane</keyword>
<dbReference type="GO" id="GO:0005506">
    <property type="term" value="F:iron ion binding"/>
    <property type="evidence" value="ECO:0007669"/>
    <property type="project" value="InterPro"/>
</dbReference>
<evidence type="ECO:0000256" key="5">
    <source>
        <dbReference type="ARBA" id="ARBA00022723"/>
    </source>
</evidence>
<dbReference type="PANTHER" id="PTHR24282:SF15">
    <property type="entry name" value="CYTOCHROME P450, FAMILY 715, SUBFAMILY A, POLYPEPTIDE 1"/>
    <property type="match status" value="1"/>
</dbReference>
<dbReference type="EMBL" id="AMZH03001342">
    <property type="protein sequence ID" value="RRT79661.1"/>
    <property type="molecule type" value="Genomic_DNA"/>
</dbReference>
<proteinExistence type="inferred from homology"/>
<organism evidence="14 15">
    <name type="scientific">Ensete ventricosum</name>
    <name type="common">Abyssinian banana</name>
    <name type="synonym">Musa ensete</name>
    <dbReference type="NCBI Taxonomy" id="4639"/>
    <lineage>
        <taxon>Eukaryota</taxon>
        <taxon>Viridiplantae</taxon>
        <taxon>Streptophyta</taxon>
        <taxon>Embryophyta</taxon>
        <taxon>Tracheophyta</taxon>
        <taxon>Spermatophyta</taxon>
        <taxon>Magnoliopsida</taxon>
        <taxon>Liliopsida</taxon>
        <taxon>Zingiberales</taxon>
        <taxon>Musaceae</taxon>
        <taxon>Ensete</taxon>
    </lineage>
</organism>
<keyword evidence="8 11" id="KW-0408">Iron</keyword>
<dbReference type="Pfam" id="PF00067">
    <property type="entry name" value="p450"/>
    <property type="match status" value="1"/>
</dbReference>
<keyword evidence="6 13" id="KW-1133">Transmembrane helix</keyword>
<evidence type="ECO:0000313" key="14">
    <source>
        <dbReference type="EMBL" id="RRT79661.1"/>
    </source>
</evidence>
<evidence type="ECO:0000256" key="8">
    <source>
        <dbReference type="ARBA" id="ARBA00023004"/>
    </source>
</evidence>
<dbReference type="InterPro" id="IPR001128">
    <property type="entry name" value="Cyt_P450"/>
</dbReference>
<evidence type="ECO:0000256" key="9">
    <source>
        <dbReference type="ARBA" id="ARBA00023033"/>
    </source>
</evidence>
<evidence type="ECO:0000256" key="11">
    <source>
        <dbReference type="PIRSR" id="PIRSR602401-1"/>
    </source>
</evidence>
<dbReference type="GO" id="GO:0020037">
    <property type="term" value="F:heme binding"/>
    <property type="evidence" value="ECO:0007669"/>
    <property type="project" value="InterPro"/>
</dbReference>
<protein>
    <recommendedName>
        <fullName evidence="16">Cytokinin hydroxylase</fullName>
    </recommendedName>
</protein>
<dbReference type="Gene3D" id="1.10.630.10">
    <property type="entry name" value="Cytochrome P450"/>
    <property type="match status" value="1"/>
</dbReference>
<comment type="cofactor">
    <cofactor evidence="11">
        <name>heme</name>
        <dbReference type="ChEBI" id="CHEBI:30413"/>
    </cofactor>
</comment>
<evidence type="ECO:0000256" key="6">
    <source>
        <dbReference type="ARBA" id="ARBA00022989"/>
    </source>
</evidence>
<dbReference type="PRINTS" id="PR00385">
    <property type="entry name" value="P450"/>
</dbReference>
<evidence type="ECO:0000313" key="15">
    <source>
        <dbReference type="Proteomes" id="UP000287651"/>
    </source>
</evidence>
<dbReference type="PANTHER" id="PTHR24282">
    <property type="entry name" value="CYTOCHROME P450 FAMILY MEMBER"/>
    <property type="match status" value="1"/>
</dbReference>
<comment type="similarity">
    <text evidence="2 12">Belongs to the cytochrome P450 family.</text>
</comment>
<dbReference type="GO" id="GO:0016020">
    <property type="term" value="C:membrane"/>
    <property type="evidence" value="ECO:0007669"/>
    <property type="project" value="UniProtKB-SubCell"/>
</dbReference>
<feature type="binding site" description="axial binding residue" evidence="11">
    <location>
        <position position="476"/>
    </location>
    <ligand>
        <name>heme</name>
        <dbReference type="ChEBI" id="CHEBI:30413"/>
    </ligand>
    <ligandPart>
        <name>Fe</name>
        <dbReference type="ChEBI" id="CHEBI:18248"/>
    </ligandPart>
</feature>
<keyword evidence="5 11" id="KW-0479">Metal-binding</keyword>
<keyword evidence="7 12" id="KW-0560">Oxidoreductase</keyword>
<comment type="subcellular location">
    <subcellularLocation>
        <location evidence="1">Membrane</location>
    </subcellularLocation>
</comment>
<dbReference type="InterPro" id="IPR036396">
    <property type="entry name" value="Cyt_P450_sf"/>
</dbReference>
<dbReference type="SUPFAM" id="SSF48264">
    <property type="entry name" value="Cytochrome P450"/>
    <property type="match status" value="1"/>
</dbReference>
<dbReference type="InterPro" id="IPR002401">
    <property type="entry name" value="Cyt_P450_E_grp-I"/>
</dbReference>
<evidence type="ECO:0000256" key="3">
    <source>
        <dbReference type="ARBA" id="ARBA00022617"/>
    </source>
</evidence>
<keyword evidence="9 12" id="KW-0503">Monooxygenase</keyword>
<dbReference type="GO" id="GO:0016705">
    <property type="term" value="F:oxidoreductase activity, acting on paired donors, with incorporation or reduction of molecular oxygen"/>
    <property type="evidence" value="ECO:0007669"/>
    <property type="project" value="InterPro"/>
</dbReference>
<dbReference type="InterPro" id="IPR050665">
    <property type="entry name" value="Cytochrome_P450_Monooxygen"/>
</dbReference>
<evidence type="ECO:0008006" key="16">
    <source>
        <dbReference type="Google" id="ProtNLM"/>
    </source>
</evidence>
<feature type="transmembrane region" description="Helical" evidence="13">
    <location>
        <begin position="24"/>
        <end position="46"/>
    </location>
</feature>
<dbReference type="InterPro" id="IPR017972">
    <property type="entry name" value="Cyt_P450_CS"/>
</dbReference>
<sequence length="532" mass="60320">MLVLPHTGIRVEFMESLLISTQSLGLAMGGLLLFLLAGAISVFWVWPAETWRRLRRNGFGGPSPLFPLGNLMEMSKKGEAPSPVSSSITHDIHSSVFPYFSRWRNAYGKVFVYWLGTEPFLYIADPEFLKSATSGSMGKKWGKPNVFKHDRKPMFGSGLVMVDGDDWTHHRHIISPAFSMTNLNAMMRAMEETTYKMLNEWSEQVASGRREIDVDESITKNAAEIIAKTSFGISEENGKRVFEKLQLMQKMLFKSNRLVGVPFSKLLCAKRSYEAWKLGKEIDQLLFAIISSRKEEDNSNTQQDLLGLLLAGNQESAQLERKLTIRELVDECKTFFFGGHETTALALSWTLLLLALYPEWQTTLREEVMEVSGGRPLDPSMLSKLTKMGWVWNEVLRLYSPAPNVQRQAREDVHVGDMVIPKGTNMWIDVVGMHHDPALWGDDVNEFKPERFKENLHGGCKHRMGYLPFGFGGRICVGRNLTLMEFKIVLSLILRRFSLSLSPTYSHSPRIMLSLRPSHGVQLILSNIEEAN</sequence>
<dbReference type="Proteomes" id="UP000287651">
    <property type="component" value="Unassembled WGS sequence"/>
</dbReference>
<comment type="caution">
    <text evidence="14">The sequence shown here is derived from an EMBL/GenBank/DDBJ whole genome shotgun (WGS) entry which is preliminary data.</text>
</comment>
<dbReference type="GO" id="GO:0006629">
    <property type="term" value="P:lipid metabolic process"/>
    <property type="evidence" value="ECO:0007669"/>
    <property type="project" value="UniProtKB-ARBA"/>
</dbReference>
<dbReference type="GO" id="GO:0004497">
    <property type="term" value="F:monooxygenase activity"/>
    <property type="evidence" value="ECO:0007669"/>
    <property type="project" value="UniProtKB-KW"/>
</dbReference>